<dbReference type="Pfam" id="PF09106">
    <property type="entry name" value="WHD_2nd_SelB"/>
    <property type="match status" value="1"/>
</dbReference>
<dbReference type="NCBIfam" id="TIGR00231">
    <property type="entry name" value="small_GTP"/>
    <property type="match status" value="1"/>
</dbReference>
<evidence type="ECO:0000256" key="7">
    <source>
        <dbReference type="ARBA" id="ARBA00025526"/>
    </source>
</evidence>
<dbReference type="InterPro" id="IPR004535">
    <property type="entry name" value="Transl_elong_SelB"/>
</dbReference>
<comment type="function">
    <text evidence="7">Translation factor necessary for the incorporation of selenocysteine into proteins. It probably replaces EF-Tu for the insertion of selenocysteine directed by the UGA codon. SelB binds GTP and GDP.</text>
</comment>
<dbReference type="InterPro" id="IPR000795">
    <property type="entry name" value="T_Tr_GTP-bd_dom"/>
</dbReference>
<dbReference type="NCBIfam" id="TIGR00475">
    <property type="entry name" value="selB"/>
    <property type="match status" value="1"/>
</dbReference>
<dbReference type="Gene3D" id="1.10.10.10">
    <property type="entry name" value="Winged helix-like DNA-binding domain superfamily/Winged helix DNA-binding domain"/>
    <property type="match status" value="1"/>
</dbReference>
<dbReference type="Pfam" id="PF00009">
    <property type="entry name" value="GTP_EFTU"/>
    <property type="match status" value="1"/>
</dbReference>
<proteinExistence type="predicted"/>
<name>A0AA43U9I0_9ACTN</name>
<organism evidence="10 11">
    <name type="scientific">Phoenicibacter congonensis</name>
    <dbReference type="NCBI Taxonomy" id="1944646"/>
    <lineage>
        <taxon>Bacteria</taxon>
        <taxon>Bacillati</taxon>
        <taxon>Actinomycetota</taxon>
        <taxon>Coriobacteriia</taxon>
        <taxon>Eggerthellales</taxon>
        <taxon>Eggerthellaceae</taxon>
        <taxon>Phoenicibacter</taxon>
    </lineage>
</organism>
<dbReference type="InterPro" id="IPR036390">
    <property type="entry name" value="WH_DNA-bd_sf"/>
</dbReference>
<keyword evidence="3" id="KW-0963">Cytoplasm</keyword>
<keyword evidence="6" id="KW-0342">GTP-binding</keyword>
<comment type="subcellular location">
    <subcellularLocation>
        <location evidence="1">Cytoplasm</location>
    </subcellularLocation>
</comment>
<dbReference type="GO" id="GO:0003924">
    <property type="term" value="F:GTPase activity"/>
    <property type="evidence" value="ECO:0007669"/>
    <property type="project" value="InterPro"/>
</dbReference>
<dbReference type="PROSITE" id="PS00301">
    <property type="entry name" value="G_TR_1"/>
    <property type="match status" value="1"/>
</dbReference>
<dbReference type="GO" id="GO:0003746">
    <property type="term" value="F:translation elongation factor activity"/>
    <property type="evidence" value="ECO:0007669"/>
    <property type="project" value="UniProtKB-KW"/>
</dbReference>
<dbReference type="SUPFAM" id="SSF50465">
    <property type="entry name" value="EF-Tu/eEF-1alpha/eIF2-gamma C-terminal domain"/>
    <property type="match status" value="1"/>
</dbReference>
<evidence type="ECO:0000256" key="4">
    <source>
        <dbReference type="ARBA" id="ARBA00022741"/>
    </source>
</evidence>
<sequence>MAQDSQKNVIIGTAGHIDHGKSSLVLALSGKDPDRLAEEKERGITITLGFAELKLPNGIHAGVVDVPGHERFVREMIAGATGIDVALLCIAADDGIMPQTREHLNVLQLLGVPKCVIALTKCDIVDPEWADVVENDIAQHLVGTPYEGCDIIKVSSNTKEGLDKLKESLAKACESAQMHFEGKTVRQPIDRVFTIKGAGTVITGTLWAGEINIDDTLEILPTRKKTRVRSIQIHDVAQNKALPGNRVALNLVGVSTEDVRPGYMLATPGSISPSDTFDVEFTYLASADTARPLKSGSNVHVAHGTKETVGRLLLFNGKKEVLPGEKVYAQIRTNEKLPVSYLDRYVVRSYSPVEVIGGGTILRCHPRKKTNIKAPEMKLIEALSSREQDDIVTAAFEMQQQPITPKSLARFCGLSEDDCKVSLIKLKALDKSVCVDQKCCIFATKEIFNNCINTIESTLKRFHAKEPNATGVSKEHLKELSFSYIDNDVFEALLSRLVERGSVFVNGGEISHTSAGAGAKAVQDDAANKILKLLKDADQNPPFIKDISGSVKLDTKVCSKALTTLESRGDIIRIGKDFYFEKNVIERLKGCVKTAIENGGGTVADLKDAMSTSRKFAVPILEYFDKTGFTQREGDGRILK</sequence>
<feature type="domain" description="Tr-type G" evidence="9">
    <location>
        <begin position="6"/>
        <end position="177"/>
    </location>
</feature>
<dbReference type="InterPro" id="IPR009000">
    <property type="entry name" value="Transl_B-barrel_sf"/>
</dbReference>
<dbReference type="SUPFAM" id="SSF46785">
    <property type="entry name" value="Winged helix' DNA-binding domain"/>
    <property type="match status" value="3"/>
</dbReference>
<dbReference type="EMBL" id="JAUMVS010000151">
    <property type="protein sequence ID" value="MDO4842370.1"/>
    <property type="molecule type" value="Genomic_DNA"/>
</dbReference>
<reference evidence="10" key="1">
    <citation type="submission" date="2023-07" db="EMBL/GenBank/DDBJ databases">
        <title>Between Cages and Wild: Unraveling the Impact of Captivity on Animal Microbiomes and Antimicrobial Resistance.</title>
        <authorList>
            <person name="Schmartz G.P."/>
            <person name="Rehner J."/>
            <person name="Schuff M.J."/>
            <person name="Becker S.L."/>
            <person name="Kravczyk M."/>
            <person name="Gurevich A."/>
            <person name="Francke R."/>
            <person name="Mueller R."/>
            <person name="Keller V."/>
            <person name="Keller A."/>
        </authorList>
    </citation>
    <scope>NUCLEOTIDE SEQUENCE</scope>
    <source>
        <strain evidence="10">S12M_St_49</strain>
    </source>
</reference>
<dbReference type="Pfam" id="PF25461">
    <property type="entry name" value="Beta-barrel_SelB"/>
    <property type="match status" value="1"/>
</dbReference>
<dbReference type="InterPro" id="IPR015191">
    <property type="entry name" value="SelB_WHD4"/>
</dbReference>
<dbReference type="Gene3D" id="2.40.30.10">
    <property type="entry name" value="Translation factors"/>
    <property type="match status" value="1"/>
</dbReference>
<dbReference type="Pfam" id="PF03144">
    <property type="entry name" value="GTP_EFTU_D2"/>
    <property type="match status" value="1"/>
</dbReference>
<dbReference type="InterPro" id="IPR015190">
    <property type="entry name" value="Elong_fac_SelB-wing-hlx_typ-2"/>
</dbReference>
<evidence type="ECO:0000256" key="5">
    <source>
        <dbReference type="ARBA" id="ARBA00022917"/>
    </source>
</evidence>
<evidence type="ECO:0000256" key="8">
    <source>
        <dbReference type="ARBA" id="ARBA00031615"/>
    </source>
</evidence>
<dbReference type="CDD" id="cd15491">
    <property type="entry name" value="selB_III"/>
    <property type="match status" value="1"/>
</dbReference>
<keyword evidence="10" id="KW-0251">Elongation factor</keyword>
<evidence type="ECO:0000259" key="9">
    <source>
        <dbReference type="PROSITE" id="PS51722"/>
    </source>
</evidence>
<dbReference type="CDD" id="cd03696">
    <property type="entry name" value="SelB_II"/>
    <property type="match status" value="1"/>
</dbReference>
<evidence type="ECO:0000313" key="11">
    <source>
        <dbReference type="Proteomes" id="UP001168575"/>
    </source>
</evidence>
<dbReference type="SUPFAM" id="SSF50447">
    <property type="entry name" value="Translation proteins"/>
    <property type="match status" value="1"/>
</dbReference>
<dbReference type="PROSITE" id="PS51722">
    <property type="entry name" value="G_TR_2"/>
    <property type="match status" value="1"/>
</dbReference>
<gene>
    <name evidence="10" type="primary">selB</name>
    <name evidence="10" type="ORF">Q3982_06825</name>
</gene>
<evidence type="ECO:0000256" key="1">
    <source>
        <dbReference type="ARBA" id="ARBA00004496"/>
    </source>
</evidence>
<dbReference type="InterPro" id="IPR057335">
    <property type="entry name" value="Beta-barrel_SelB"/>
</dbReference>
<dbReference type="InterPro" id="IPR009001">
    <property type="entry name" value="Transl_elong_EF1A/Init_IF2_C"/>
</dbReference>
<dbReference type="PANTHER" id="PTHR43721">
    <property type="entry name" value="ELONGATION FACTOR TU-RELATED"/>
    <property type="match status" value="1"/>
</dbReference>
<dbReference type="GO" id="GO:0005829">
    <property type="term" value="C:cytosol"/>
    <property type="evidence" value="ECO:0007669"/>
    <property type="project" value="TreeGrafter"/>
</dbReference>
<dbReference type="PRINTS" id="PR00315">
    <property type="entry name" value="ELONGATNFCT"/>
</dbReference>
<keyword evidence="11" id="KW-1185">Reference proteome</keyword>
<dbReference type="Proteomes" id="UP001168575">
    <property type="component" value="Unassembled WGS sequence"/>
</dbReference>
<dbReference type="InterPro" id="IPR027417">
    <property type="entry name" value="P-loop_NTPase"/>
</dbReference>
<dbReference type="GO" id="GO:0005525">
    <property type="term" value="F:GTP binding"/>
    <property type="evidence" value="ECO:0007669"/>
    <property type="project" value="UniProtKB-KW"/>
</dbReference>
<dbReference type="InterPro" id="IPR050055">
    <property type="entry name" value="EF-Tu_GTPase"/>
</dbReference>
<evidence type="ECO:0000256" key="6">
    <source>
        <dbReference type="ARBA" id="ARBA00023134"/>
    </source>
</evidence>
<dbReference type="Gene3D" id="3.40.50.300">
    <property type="entry name" value="P-loop containing nucleotide triphosphate hydrolases"/>
    <property type="match status" value="1"/>
</dbReference>
<evidence type="ECO:0000256" key="2">
    <source>
        <dbReference type="ARBA" id="ARBA00015953"/>
    </source>
</evidence>
<comment type="caution">
    <text evidence="10">The sequence shown here is derived from an EMBL/GenBank/DDBJ whole genome shotgun (WGS) entry which is preliminary data.</text>
</comment>
<dbReference type="PANTHER" id="PTHR43721:SF22">
    <property type="entry name" value="ELONGATION FACTOR TU, MITOCHONDRIAL"/>
    <property type="match status" value="1"/>
</dbReference>
<dbReference type="GO" id="GO:0001514">
    <property type="term" value="P:selenocysteine incorporation"/>
    <property type="evidence" value="ECO:0007669"/>
    <property type="project" value="InterPro"/>
</dbReference>
<dbReference type="InterPro" id="IPR036388">
    <property type="entry name" value="WH-like_DNA-bd_sf"/>
</dbReference>
<dbReference type="SUPFAM" id="SSF52540">
    <property type="entry name" value="P-loop containing nucleoside triphosphate hydrolases"/>
    <property type="match status" value="1"/>
</dbReference>
<dbReference type="InterPro" id="IPR005225">
    <property type="entry name" value="Small_GTP-bd"/>
</dbReference>
<dbReference type="Gene3D" id="1.10.10.2770">
    <property type="match status" value="1"/>
</dbReference>
<dbReference type="Pfam" id="PF09107">
    <property type="entry name" value="WHD_3rd_SelB"/>
    <property type="match status" value="1"/>
</dbReference>
<dbReference type="AlphaFoldDB" id="A0AA43U9I0"/>
<evidence type="ECO:0000256" key="3">
    <source>
        <dbReference type="ARBA" id="ARBA00022490"/>
    </source>
</evidence>
<keyword evidence="4" id="KW-0547">Nucleotide-binding</keyword>
<evidence type="ECO:0000313" key="10">
    <source>
        <dbReference type="EMBL" id="MDO4842370.1"/>
    </source>
</evidence>
<keyword evidence="5" id="KW-0648">Protein biosynthesis</keyword>
<accession>A0AA43U9I0</accession>
<dbReference type="CDD" id="cd04171">
    <property type="entry name" value="SelB"/>
    <property type="match status" value="1"/>
</dbReference>
<dbReference type="InterPro" id="IPR031157">
    <property type="entry name" value="G_TR_CS"/>
</dbReference>
<dbReference type="GO" id="GO:0003723">
    <property type="term" value="F:RNA binding"/>
    <property type="evidence" value="ECO:0007669"/>
    <property type="project" value="InterPro"/>
</dbReference>
<protein>
    <recommendedName>
        <fullName evidence="2">Selenocysteine-specific elongation factor</fullName>
    </recommendedName>
    <alternativeName>
        <fullName evidence="8">SelB translation factor</fullName>
    </alternativeName>
</protein>
<dbReference type="InterPro" id="IPR004161">
    <property type="entry name" value="EFTu-like_2"/>
</dbReference>